<evidence type="ECO:0000313" key="3">
    <source>
        <dbReference type="Proteomes" id="UP000613974"/>
    </source>
</evidence>
<gene>
    <name evidence="2" type="ORF">Snoj_43190</name>
</gene>
<proteinExistence type="predicted"/>
<organism evidence="2 3">
    <name type="scientific">Streptomyces nojiriensis</name>
    <dbReference type="NCBI Taxonomy" id="66374"/>
    <lineage>
        <taxon>Bacteria</taxon>
        <taxon>Bacillati</taxon>
        <taxon>Actinomycetota</taxon>
        <taxon>Actinomycetes</taxon>
        <taxon>Kitasatosporales</taxon>
        <taxon>Streptomycetaceae</taxon>
        <taxon>Streptomyces</taxon>
    </lineage>
</organism>
<evidence type="ECO:0008006" key="4">
    <source>
        <dbReference type="Google" id="ProtNLM"/>
    </source>
</evidence>
<sequence>MTAWSRSGGRSALSKVRRLVPAGLAALLLLGLFGVCCSSSSAHGDETDAVRVASVSSMDAGGPAAASGVGCSAGDDHAEVEGARRSGAPSRAAAEPDPADALCEVRTSSSGTGQSAGASSEGFRSQVVLRV</sequence>
<feature type="region of interest" description="Disordered" evidence="1">
    <location>
        <begin position="62"/>
        <end position="131"/>
    </location>
</feature>
<dbReference type="Proteomes" id="UP000613974">
    <property type="component" value="Unassembled WGS sequence"/>
</dbReference>
<evidence type="ECO:0000313" key="2">
    <source>
        <dbReference type="EMBL" id="GHI70401.1"/>
    </source>
</evidence>
<comment type="caution">
    <text evidence="2">The sequence shown here is derived from an EMBL/GenBank/DDBJ whole genome shotgun (WGS) entry which is preliminary data.</text>
</comment>
<accession>A0ABQ3SQK2</accession>
<evidence type="ECO:0000256" key="1">
    <source>
        <dbReference type="SAM" id="MobiDB-lite"/>
    </source>
</evidence>
<dbReference type="EMBL" id="BNEC01000005">
    <property type="protein sequence ID" value="GHI70401.1"/>
    <property type="molecule type" value="Genomic_DNA"/>
</dbReference>
<keyword evidence="3" id="KW-1185">Reference proteome</keyword>
<name>A0ABQ3SQK2_9ACTN</name>
<feature type="compositionally biased region" description="Basic and acidic residues" evidence="1">
    <location>
        <begin position="74"/>
        <end position="84"/>
    </location>
</feature>
<feature type="compositionally biased region" description="Low complexity" evidence="1">
    <location>
        <begin position="107"/>
        <end position="120"/>
    </location>
</feature>
<feature type="compositionally biased region" description="Low complexity" evidence="1">
    <location>
        <begin position="85"/>
        <end position="96"/>
    </location>
</feature>
<protein>
    <recommendedName>
        <fullName evidence="4">Secreted protein</fullName>
    </recommendedName>
</protein>
<reference evidence="3" key="1">
    <citation type="submission" date="2023-07" db="EMBL/GenBank/DDBJ databases">
        <title>Whole genome shotgun sequence of Streptomyces nojiriensis NBRC 13794.</title>
        <authorList>
            <person name="Komaki H."/>
            <person name="Tamura T."/>
        </authorList>
    </citation>
    <scope>NUCLEOTIDE SEQUENCE [LARGE SCALE GENOMIC DNA]</scope>
    <source>
        <strain evidence="3">NBRC 13794</strain>
    </source>
</reference>